<protein>
    <submittedName>
        <fullName evidence="4">GNAT superfamily N-acetyltransferase</fullName>
    </submittedName>
</protein>
<comment type="caution">
    <text evidence="4">The sequence shown here is derived from an EMBL/GenBank/DDBJ whole genome shotgun (WGS) entry which is preliminary data.</text>
</comment>
<accession>A0A7Z0JCJ9</accession>
<organism evidence="4 5">
    <name type="scientific">Nocardiopsis aegyptia</name>
    <dbReference type="NCBI Taxonomy" id="220378"/>
    <lineage>
        <taxon>Bacteria</taxon>
        <taxon>Bacillati</taxon>
        <taxon>Actinomycetota</taxon>
        <taxon>Actinomycetes</taxon>
        <taxon>Streptosporangiales</taxon>
        <taxon>Nocardiopsidaceae</taxon>
        <taxon>Nocardiopsis</taxon>
    </lineage>
</organism>
<dbReference type="PROSITE" id="PS51186">
    <property type="entry name" value="GNAT"/>
    <property type="match status" value="2"/>
</dbReference>
<keyword evidence="2" id="KW-0012">Acyltransferase</keyword>
<dbReference type="SUPFAM" id="SSF55729">
    <property type="entry name" value="Acyl-CoA N-acyltransferases (Nat)"/>
    <property type="match status" value="2"/>
</dbReference>
<evidence type="ECO:0000259" key="3">
    <source>
        <dbReference type="PROSITE" id="PS51186"/>
    </source>
</evidence>
<dbReference type="InterPro" id="IPR000182">
    <property type="entry name" value="GNAT_dom"/>
</dbReference>
<dbReference type="Pfam" id="PF00583">
    <property type="entry name" value="Acetyltransf_1"/>
    <property type="match status" value="2"/>
</dbReference>
<dbReference type="RefSeq" id="WP_179827941.1">
    <property type="nucleotide sequence ID" value="NZ_JACCFS010000001.1"/>
</dbReference>
<sequence>MTIQIRALARDDIPAAFPLVHAAFPSMVLTEDAMLWRHDREQTDDDRRTLVAVDRSGAVVGFVRTRAHRREGEETSGITYLMSVDPAHRGTGVEDRLLEAAERGLVEAGAVTLRVAAADEAIQHGGPELRRVLEEHGYERSESDAILGLDLKDLPDLPPAPPGAELLSWADYEGDPRVLYDIDRITAEDEPGPVSGAPQNYADWYPDIWEHPLSDLDVSLVLLLDGTPVAITCYVSDGDTRLESSMTGTLREYRGRGLAGHAKAVALHRARERGFTRAFTGNSLVNEPMLAINRKLGYQPVGTEDLYVRPAG</sequence>
<evidence type="ECO:0000313" key="5">
    <source>
        <dbReference type="Proteomes" id="UP000572051"/>
    </source>
</evidence>
<feature type="domain" description="N-acetyltransferase" evidence="3">
    <location>
        <begin position="180"/>
        <end position="312"/>
    </location>
</feature>
<keyword evidence="1 4" id="KW-0808">Transferase</keyword>
<gene>
    <name evidence="4" type="ORF">HNR10_005202</name>
</gene>
<dbReference type="Gene3D" id="3.40.630.30">
    <property type="match status" value="1"/>
</dbReference>
<keyword evidence="5" id="KW-1185">Reference proteome</keyword>
<reference evidence="4 5" key="1">
    <citation type="submission" date="2020-07" db="EMBL/GenBank/DDBJ databases">
        <title>Sequencing the genomes of 1000 actinobacteria strains.</title>
        <authorList>
            <person name="Klenk H.-P."/>
        </authorList>
    </citation>
    <scope>NUCLEOTIDE SEQUENCE [LARGE SCALE GENOMIC DNA]</scope>
    <source>
        <strain evidence="4 5">DSM 44442</strain>
    </source>
</reference>
<dbReference type="InterPro" id="IPR050832">
    <property type="entry name" value="Bact_Acetyltransf"/>
</dbReference>
<proteinExistence type="predicted"/>
<dbReference type="InterPro" id="IPR016181">
    <property type="entry name" value="Acyl_CoA_acyltransferase"/>
</dbReference>
<dbReference type="PANTHER" id="PTHR43877:SF1">
    <property type="entry name" value="ACETYLTRANSFERASE"/>
    <property type="match status" value="1"/>
</dbReference>
<dbReference type="AlphaFoldDB" id="A0A7Z0JCJ9"/>
<feature type="domain" description="N-acetyltransferase" evidence="3">
    <location>
        <begin position="3"/>
        <end position="161"/>
    </location>
</feature>
<name>A0A7Z0JCJ9_9ACTN</name>
<evidence type="ECO:0000256" key="1">
    <source>
        <dbReference type="ARBA" id="ARBA00022679"/>
    </source>
</evidence>
<dbReference type="PANTHER" id="PTHR43877">
    <property type="entry name" value="AMINOALKYLPHOSPHONATE N-ACETYLTRANSFERASE-RELATED-RELATED"/>
    <property type="match status" value="1"/>
</dbReference>
<dbReference type="GO" id="GO:0016747">
    <property type="term" value="F:acyltransferase activity, transferring groups other than amino-acyl groups"/>
    <property type="evidence" value="ECO:0007669"/>
    <property type="project" value="InterPro"/>
</dbReference>
<dbReference type="EMBL" id="JACCFS010000001">
    <property type="protein sequence ID" value="NYJ37321.1"/>
    <property type="molecule type" value="Genomic_DNA"/>
</dbReference>
<evidence type="ECO:0000313" key="4">
    <source>
        <dbReference type="EMBL" id="NYJ37321.1"/>
    </source>
</evidence>
<dbReference type="Proteomes" id="UP000572051">
    <property type="component" value="Unassembled WGS sequence"/>
</dbReference>
<dbReference type="CDD" id="cd04301">
    <property type="entry name" value="NAT_SF"/>
    <property type="match status" value="1"/>
</dbReference>
<evidence type="ECO:0000256" key="2">
    <source>
        <dbReference type="ARBA" id="ARBA00023315"/>
    </source>
</evidence>